<gene>
    <name evidence="1" type="ORF">L1987_08334</name>
</gene>
<evidence type="ECO:0000313" key="2">
    <source>
        <dbReference type="Proteomes" id="UP001056120"/>
    </source>
</evidence>
<dbReference type="EMBL" id="CM042020">
    <property type="protein sequence ID" value="KAI3820786.1"/>
    <property type="molecule type" value="Genomic_DNA"/>
</dbReference>
<dbReference type="Proteomes" id="UP001056120">
    <property type="component" value="Linkage Group LG03"/>
</dbReference>
<keyword evidence="2" id="KW-1185">Reference proteome</keyword>
<name>A0ACB9JM51_9ASTR</name>
<evidence type="ECO:0000313" key="1">
    <source>
        <dbReference type="EMBL" id="KAI3820786.1"/>
    </source>
</evidence>
<accession>A0ACB9JM51</accession>
<reference evidence="1 2" key="2">
    <citation type="journal article" date="2022" name="Mol. Ecol. Resour.">
        <title>The genomes of chicory, endive, great burdock and yacon provide insights into Asteraceae paleo-polyploidization history and plant inulin production.</title>
        <authorList>
            <person name="Fan W."/>
            <person name="Wang S."/>
            <person name="Wang H."/>
            <person name="Wang A."/>
            <person name="Jiang F."/>
            <person name="Liu H."/>
            <person name="Zhao H."/>
            <person name="Xu D."/>
            <person name="Zhang Y."/>
        </authorList>
    </citation>
    <scope>NUCLEOTIDE SEQUENCE [LARGE SCALE GENOMIC DNA]</scope>
    <source>
        <strain evidence="2">cv. Yunnan</strain>
        <tissue evidence="1">Leaves</tissue>
    </source>
</reference>
<sequence length="324" mass="36809">MEAERELVKLSLSNELIKAACILSMKAHSKKHYRTKKKKDSAGSSSSVKVSIIAFKGSMEVDHFYHDNLSGETIDDVNHGGHFGETNVDCNLFPSLQRIGEKDKLAKVNRSVLQIFEDLLINSRFKSKVEKAVKKHKKILFTGHSSGGAIASLATLWILDEYTRKRKIRFPIDRMQAGEFLENVLSNALTVASHDAHDLMEPTNSLMEKLSVDFVKASPYRPFGVYVFCTRDDDLDPSAPRQQLVVENPNAVLQLLFYFLQLRNEDQDVAEFALNRSFTEHFSYEEEVNKNGLQLENQVKVQDLLDLWTSQGTTYGHLRVLLLM</sequence>
<proteinExistence type="predicted"/>
<reference evidence="2" key="1">
    <citation type="journal article" date="2022" name="Mol. Ecol. Resour.">
        <title>The genomes of chicory, endive, great burdock and yacon provide insights into Asteraceae palaeo-polyploidization history and plant inulin production.</title>
        <authorList>
            <person name="Fan W."/>
            <person name="Wang S."/>
            <person name="Wang H."/>
            <person name="Wang A."/>
            <person name="Jiang F."/>
            <person name="Liu H."/>
            <person name="Zhao H."/>
            <person name="Xu D."/>
            <person name="Zhang Y."/>
        </authorList>
    </citation>
    <scope>NUCLEOTIDE SEQUENCE [LARGE SCALE GENOMIC DNA]</scope>
    <source>
        <strain evidence="2">cv. Yunnan</strain>
    </source>
</reference>
<comment type="caution">
    <text evidence="1">The sequence shown here is derived from an EMBL/GenBank/DDBJ whole genome shotgun (WGS) entry which is preliminary data.</text>
</comment>
<protein>
    <submittedName>
        <fullName evidence="1">Uncharacterized protein</fullName>
    </submittedName>
</protein>
<organism evidence="1 2">
    <name type="scientific">Smallanthus sonchifolius</name>
    <dbReference type="NCBI Taxonomy" id="185202"/>
    <lineage>
        <taxon>Eukaryota</taxon>
        <taxon>Viridiplantae</taxon>
        <taxon>Streptophyta</taxon>
        <taxon>Embryophyta</taxon>
        <taxon>Tracheophyta</taxon>
        <taxon>Spermatophyta</taxon>
        <taxon>Magnoliopsida</taxon>
        <taxon>eudicotyledons</taxon>
        <taxon>Gunneridae</taxon>
        <taxon>Pentapetalae</taxon>
        <taxon>asterids</taxon>
        <taxon>campanulids</taxon>
        <taxon>Asterales</taxon>
        <taxon>Asteraceae</taxon>
        <taxon>Asteroideae</taxon>
        <taxon>Heliantheae alliance</taxon>
        <taxon>Millerieae</taxon>
        <taxon>Smallanthus</taxon>
    </lineage>
</organism>